<gene>
    <name evidence="11" type="ORF">TTHERM_00770800</name>
</gene>
<feature type="chain" id="PRO_5004201725" evidence="9">
    <location>
        <begin position="24"/>
        <end position="635"/>
    </location>
</feature>
<dbReference type="OMA" id="PGDWIPW"/>
<evidence type="ECO:0000256" key="1">
    <source>
        <dbReference type="ARBA" id="ARBA00004479"/>
    </source>
</evidence>
<keyword evidence="5 8" id="KW-1133">Transmembrane helix</keyword>
<keyword evidence="12" id="KW-1185">Reference proteome</keyword>
<dbReference type="GO" id="GO:0005886">
    <property type="term" value="C:plasma membrane"/>
    <property type="evidence" value="ECO:0007669"/>
    <property type="project" value="TreeGrafter"/>
</dbReference>
<dbReference type="KEGG" id="tet:TTHERM_00770800"/>
<protein>
    <submittedName>
        <fullName evidence="11">Integrin alpha FG-GAP repeat protein</fullName>
    </submittedName>
</protein>
<name>Q23AR5_TETTS</name>
<dbReference type="Gene3D" id="2.130.10.130">
    <property type="entry name" value="Integrin alpha, N-terminal"/>
    <property type="match status" value="1"/>
</dbReference>
<dbReference type="FunCoup" id="Q23AR5">
    <property type="interactions" value="53"/>
</dbReference>
<evidence type="ECO:0000313" key="12">
    <source>
        <dbReference type="Proteomes" id="UP000009168"/>
    </source>
</evidence>
<evidence type="ECO:0000256" key="6">
    <source>
        <dbReference type="ARBA" id="ARBA00023136"/>
    </source>
</evidence>
<evidence type="ECO:0000256" key="3">
    <source>
        <dbReference type="ARBA" id="ARBA00022692"/>
    </source>
</evidence>
<dbReference type="GeneID" id="7823116"/>
<dbReference type="OrthoDB" id="10022113at2759"/>
<feature type="transmembrane region" description="Helical" evidence="8">
    <location>
        <begin position="593"/>
        <end position="615"/>
    </location>
</feature>
<dbReference type="AlphaFoldDB" id="Q23AR5"/>
<dbReference type="Proteomes" id="UP000009168">
    <property type="component" value="Unassembled WGS sequence"/>
</dbReference>
<accession>Q23AR5</accession>
<keyword evidence="3 8" id="KW-0812">Transmembrane</keyword>
<evidence type="ECO:0000256" key="4">
    <source>
        <dbReference type="ARBA" id="ARBA00022729"/>
    </source>
</evidence>
<evidence type="ECO:0000256" key="8">
    <source>
        <dbReference type="SAM" id="Phobius"/>
    </source>
</evidence>
<evidence type="ECO:0000256" key="9">
    <source>
        <dbReference type="SAM" id="SignalP"/>
    </source>
</evidence>
<dbReference type="InterPro" id="IPR013517">
    <property type="entry name" value="FG-GAP"/>
</dbReference>
<dbReference type="InterPro" id="IPR024881">
    <property type="entry name" value="Tip"/>
</dbReference>
<dbReference type="GO" id="GO:0007229">
    <property type="term" value="P:integrin-mediated signaling pathway"/>
    <property type="evidence" value="ECO:0007669"/>
    <property type="project" value="UniProtKB-KW"/>
</dbReference>
<feature type="signal peptide" evidence="9">
    <location>
        <begin position="1"/>
        <end position="23"/>
    </location>
</feature>
<evidence type="ECO:0000256" key="2">
    <source>
        <dbReference type="ARBA" id="ARBA00006496"/>
    </source>
</evidence>
<dbReference type="EMBL" id="GG662723">
    <property type="protein sequence ID" value="EAR93627.2"/>
    <property type="molecule type" value="Genomic_DNA"/>
</dbReference>
<dbReference type="eggNOG" id="KOG4550">
    <property type="taxonomic scope" value="Eukaryota"/>
</dbReference>
<reference evidence="12" key="1">
    <citation type="journal article" date="2006" name="PLoS Biol.">
        <title>Macronuclear genome sequence of the ciliate Tetrahymena thermophila, a model eukaryote.</title>
        <authorList>
            <person name="Eisen J.A."/>
            <person name="Coyne R.S."/>
            <person name="Wu M."/>
            <person name="Wu D."/>
            <person name="Thiagarajan M."/>
            <person name="Wortman J.R."/>
            <person name="Badger J.H."/>
            <person name="Ren Q."/>
            <person name="Amedeo P."/>
            <person name="Jones K.M."/>
            <person name="Tallon L.J."/>
            <person name="Delcher A.L."/>
            <person name="Salzberg S.L."/>
            <person name="Silva J.C."/>
            <person name="Haas B.J."/>
            <person name="Majoros W.H."/>
            <person name="Farzad M."/>
            <person name="Carlton J.M."/>
            <person name="Smith R.K. Jr."/>
            <person name="Garg J."/>
            <person name="Pearlman R.E."/>
            <person name="Karrer K.M."/>
            <person name="Sun L."/>
            <person name="Manning G."/>
            <person name="Elde N.C."/>
            <person name="Turkewitz A.P."/>
            <person name="Asai D.J."/>
            <person name="Wilkes D.E."/>
            <person name="Wang Y."/>
            <person name="Cai H."/>
            <person name="Collins K."/>
            <person name="Stewart B.A."/>
            <person name="Lee S.R."/>
            <person name="Wilamowska K."/>
            <person name="Weinberg Z."/>
            <person name="Ruzzo W.L."/>
            <person name="Wloga D."/>
            <person name="Gaertig J."/>
            <person name="Frankel J."/>
            <person name="Tsao C.-C."/>
            <person name="Gorovsky M.A."/>
            <person name="Keeling P.J."/>
            <person name="Waller R.F."/>
            <person name="Patron N.J."/>
            <person name="Cherry J.M."/>
            <person name="Stover N.A."/>
            <person name="Krieger C.J."/>
            <person name="del Toro C."/>
            <person name="Ryder H.F."/>
            <person name="Williamson S.C."/>
            <person name="Barbeau R.A."/>
            <person name="Hamilton E.P."/>
            <person name="Orias E."/>
        </authorList>
    </citation>
    <scope>NUCLEOTIDE SEQUENCE [LARGE SCALE GENOMIC DNA]</scope>
    <source>
        <strain evidence="12">SB210</strain>
    </source>
</reference>
<dbReference type="InterPro" id="IPR028994">
    <property type="entry name" value="Integrin_alpha_N"/>
</dbReference>
<proteinExistence type="inferred from homology"/>
<dbReference type="InParanoid" id="Q23AR5"/>
<dbReference type="Pfam" id="PF13517">
    <property type="entry name" value="FG-GAP_3"/>
    <property type="match status" value="2"/>
</dbReference>
<evidence type="ECO:0000259" key="10">
    <source>
        <dbReference type="Pfam" id="PF23122"/>
    </source>
</evidence>
<evidence type="ECO:0000256" key="5">
    <source>
        <dbReference type="ARBA" id="ARBA00022989"/>
    </source>
</evidence>
<organism evidence="11 12">
    <name type="scientific">Tetrahymena thermophila (strain SB210)</name>
    <dbReference type="NCBI Taxonomy" id="312017"/>
    <lineage>
        <taxon>Eukaryota</taxon>
        <taxon>Sar</taxon>
        <taxon>Alveolata</taxon>
        <taxon>Ciliophora</taxon>
        <taxon>Intramacronucleata</taxon>
        <taxon>Oligohymenophorea</taxon>
        <taxon>Hymenostomatida</taxon>
        <taxon>Tetrahymenina</taxon>
        <taxon>Tetrahymenidae</taxon>
        <taxon>Tetrahymena</taxon>
    </lineage>
</organism>
<sequence>MIKIHKVLSIALVISVIFSGVLALKNANDFKSSLFKFNSIPSGVYEIEIGDYFTNRILMAYGDYNGDKYTDMITVTSLQNPGSSQTISVNLWSTQDGRFVEYDLPVPKCKGAIKNIIPGDINFDGQLDMVVVTAQGNGQFCLDFFKQNNCMMSGCPFESLDFSATFNPIQMKSQPIAGDFTGQHFFQLMIYNSLTQKREIFEFQPDRIVNVHFLDLYSKDDNCQDYPNQFDFSVPHFSSVVDFNGDCRADLVIQTQQGIEFWAKDDNKNFCLVAIQQMKRAGASIVSFTFADVNFDGSIDMVALVQDNGYRIVTMYNKFRVSASNLCSKFKQYPYELISSPSSYVQYQDETIDVYSNNQGYLPVQIRMGDINWDGQPDIIITTNTAGANYGQPIILTNSDCNDSDCANLSVSNKRQFLPSTSSNFNSLYKTQAINIAFFDINEDGKLDFMVNTFENGMYSIRCFFNYIQNDAFFLKALGLNGQCTTSSCQSSVYYGASYQCKVTTLDTQYKTATGAQLTQSANGALQLPFVILGLSRTNNYIENFSVGLSQPDADTSTRSWTPIIPNSQLIIFPYTLDPSKWEISIFVQPNDALIIVIIVTVIILAILGSIIIYYRRQEINQDTQNQEEFLKMIR</sequence>
<dbReference type="InterPro" id="IPR057089">
    <property type="entry name" value="C2_TIP"/>
</dbReference>
<dbReference type="PANTHER" id="PTHR13412">
    <property type="entry name" value="T-CELL IMMUNOMODULATORY PROTEIN HOMOLOG"/>
    <property type="match status" value="1"/>
</dbReference>
<keyword evidence="7" id="KW-0325">Glycoprotein</keyword>
<keyword evidence="11" id="KW-0401">Integrin</keyword>
<feature type="domain" description="T-cell immunomodulatory protein TIP C2" evidence="10">
    <location>
        <begin position="492"/>
        <end position="587"/>
    </location>
</feature>
<dbReference type="SUPFAM" id="SSF69318">
    <property type="entry name" value="Integrin alpha N-terminal domain"/>
    <property type="match status" value="1"/>
</dbReference>
<comment type="similarity">
    <text evidence="2">Belongs to the TIP family.</text>
</comment>
<comment type="subcellular location">
    <subcellularLocation>
        <location evidence="1">Membrane</location>
        <topology evidence="1">Single-pass type I membrane protein</topology>
    </subcellularLocation>
</comment>
<evidence type="ECO:0000313" key="11">
    <source>
        <dbReference type="EMBL" id="EAR93627.2"/>
    </source>
</evidence>
<dbReference type="RefSeq" id="XP_001013872.2">
    <property type="nucleotide sequence ID" value="XM_001013872.3"/>
</dbReference>
<dbReference type="PANTHER" id="PTHR13412:SF0">
    <property type="entry name" value="T-CELL IMMUNOMODULATORY PROTEIN"/>
    <property type="match status" value="1"/>
</dbReference>
<keyword evidence="4 9" id="KW-0732">Signal</keyword>
<evidence type="ECO:0000256" key="7">
    <source>
        <dbReference type="ARBA" id="ARBA00023180"/>
    </source>
</evidence>
<dbReference type="HOGENOM" id="CLU_020272_1_0_1"/>
<dbReference type="Pfam" id="PF23122">
    <property type="entry name" value="C2_ITFG1"/>
    <property type="match status" value="1"/>
</dbReference>
<keyword evidence="6 8" id="KW-0472">Membrane</keyword>